<dbReference type="InterPro" id="IPR013529">
    <property type="entry name" value="Glyco_hydro_42_N"/>
</dbReference>
<dbReference type="Pfam" id="PF02449">
    <property type="entry name" value="Glyco_hydro_42"/>
    <property type="match status" value="1"/>
</dbReference>
<evidence type="ECO:0000313" key="6">
    <source>
        <dbReference type="EMBL" id="AXE17812.1"/>
    </source>
</evidence>
<keyword evidence="7" id="KW-1185">Reference proteome</keyword>
<dbReference type="SMART" id="SM00606">
    <property type="entry name" value="CBD_IV"/>
    <property type="match status" value="3"/>
</dbReference>
<dbReference type="SUPFAM" id="SSF49785">
    <property type="entry name" value="Galactose-binding domain-like"/>
    <property type="match status" value="3"/>
</dbReference>
<dbReference type="AlphaFoldDB" id="A0A344TGP1"/>
<dbReference type="InterPro" id="IPR005084">
    <property type="entry name" value="CBM6"/>
</dbReference>
<dbReference type="GO" id="GO:0030246">
    <property type="term" value="F:carbohydrate binding"/>
    <property type="evidence" value="ECO:0007669"/>
    <property type="project" value="InterPro"/>
</dbReference>
<dbReference type="EMBL" id="CP030850">
    <property type="protein sequence ID" value="AXE17812.1"/>
    <property type="molecule type" value="Genomic_DNA"/>
</dbReference>
<dbReference type="OrthoDB" id="177731at2"/>
<dbReference type="SUPFAM" id="SSF49373">
    <property type="entry name" value="Invasin/intimin cell-adhesion fragments"/>
    <property type="match status" value="1"/>
</dbReference>
<dbReference type="Gene3D" id="2.60.40.1080">
    <property type="match status" value="1"/>
</dbReference>
<evidence type="ECO:0000313" key="7">
    <source>
        <dbReference type="Proteomes" id="UP000251993"/>
    </source>
</evidence>
<dbReference type="Proteomes" id="UP000251993">
    <property type="component" value="Chromosome"/>
</dbReference>
<dbReference type="InterPro" id="IPR026444">
    <property type="entry name" value="Secre_tail"/>
</dbReference>
<protein>
    <submittedName>
        <fullName evidence="6">Carbohydrate-binding protein</fullName>
    </submittedName>
</protein>
<gene>
    <name evidence="6" type="ORF">DR864_08720</name>
</gene>
<evidence type="ECO:0000256" key="4">
    <source>
        <dbReference type="SAM" id="SignalP"/>
    </source>
</evidence>
<feature type="domain" description="CBM6" evidence="5">
    <location>
        <begin position="279"/>
        <end position="399"/>
    </location>
</feature>
<dbReference type="SUPFAM" id="SSF51445">
    <property type="entry name" value="(Trans)glycosidases"/>
    <property type="match status" value="1"/>
</dbReference>
<dbReference type="GO" id="GO:0009341">
    <property type="term" value="C:beta-galactosidase complex"/>
    <property type="evidence" value="ECO:0007669"/>
    <property type="project" value="InterPro"/>
</dbReference>
<evidence type="ECO:0000256" key="3">
    <source>
        <dbReference type="ARBA" id="ARBA00023295"/>
    </source>
</evidence>
<dbReference type="Gene3D" id="3.20.20.80">
    <property type="entry name" value="Glycosidases"/>
    <property type="match status" value="1"/>
</dbReference>
<dbReference type="Gene3D" id="2.60.120.260">
    <property type="entry name" value="Galactose-binding domain-like"/>
    <property type="match status" value="3"/>
</dbReference>
<dbReference type="NCBIfam" id="TIGR04183">
    <property type="entry name" value="Por_Secre_tail"/>
    <property type="match status" value="1"/>
</dbReference>
<dbReference type="Pfam" id="PF03422">
    <property type="entry name" value="CBM_6"/>
    <property type="match status" value="3"/>
</dbReference>
<dbReference type="CDD" id="cd04080">
    <property type="entry name" value="CBM6_cellulase-like"/>
    <property type="match status" value="3"/>
</dbReference>
<dbReference type="RefSeq" id="WP_114066597.1">
    <property type="nucleotide sequence ID" value="NZ_CP030850.1"/>
</dbReference>
<reference evidence="6 7" key="1">
    <citation type="submission" date="2018-07" db="EMBL/GenBank/DDBJ databases">
        <title>Genome sequencing of Runella.</title>
        <authorList>
            <person name="Baek M.-G."/>
            <person name="Yi H."/>
        </authorList>
    </citation>
    <scope>NUCLEOTIDE SEQUENCE [LARGE SCALE GENOMIC DNA]</scope>
    <source>
        <strain evidence="6 7">HYN0085</strain>
    </source>
</reference>
<accession>A0A344TGP1</accession>
<feature type="signal peptide" evidence="4">
    <location>
        <begin position="1"/>
        <end position="21"/>
    </location>
</feature>
<dbReference type="InterPro" id="IPR008979">
    <property type="entry name" value="Galactose-bd-like_sf"/>
</dbReference>
<feature type="domain" description="CBM6" evidence="5">
    <location>
        <begin position="25"/>
        <end position="145"/>
    </location>
</feature>
<feature type="chain" id="PRO_5016832116" evidence="4">
    <location>
        <begin position="22"/>
        <end position="1274"/>
    </location>
</feature>
<keyword evidence="1 4" id="KW-0732">Signal</keyword>
<dbReference type="KEGG" id="run:DR864_08720"/>
<dbReference type="GO" id="GO:0004565">
    <property type="term" value="F:beta-galactosidase activity"/>
    <property type="evidence" value="ECO:0007669"/>
    <property type="project" value="InterPro"/>
</dbReference>
<evidence type="ECO:0000259" key="5">
    <source>
        <dbReference type="PROSITE" id="PS51175"/>
    </source>
</evidence>
<organism evidence="6 7">
    <name type="scientific">Runella rosea</name>
    <dbReference type="NCBI Taxonomy" id="2259595"/>
    <lineage>
        <taxon>Bacteria</taxon>
        <taxon>Pseudomonadati</taxon>
        <taxon>Bacteroidota</taxon>
        <taxon>Cytophagia</taxon>
        <taxon>Cytophagales</taxon>
        <taxon>Spirosomataceae</taxon>
        <taxon>Runella</taxon>
    </lineage>
</organism>
<dbReference type="InterPro" id="IPR017853">
    <property type="entry name" value="GH"/>
</dbReference>
<dbReference type="PROSITE" id="PS51175">
    <property type="entry name" value="CBM6"/>
    <property type="match status" value="3"/>
</dbReference>
<dbReference type="Pfam" id="PF18962">
    <property type="entry name" value="Por_Secre_tail"/>
    <property type="match status" value="1"/>
</dbReference>
<dbReference type="GO" id="GO:0005975">
    <property type="term" value="P:carbohydrate metabolic process"/>
    <property type="evidence" value="ECO:0007669"/>
    <property type="project" value="InterPro"/>
</dbReference>
<keyword evidence="2" id="KW-0378">Hydrolase</keyword>
<sequence>MKKLYLNVLLLLLTISVFAQKAIPGKIEAEAYDAMSGIATENTQDTGGGLNVGWIEDNDWMDYNVNVPVSGTYKFSFRTAKGFGDGTLEVRTTNGTVLGSVVLPFTGGWQGWGTSSIIIPLTAGQQTLRIYAKYGSWNFNWFEVEKYNAIPGRIEAENYDVMSGINTENTQDTGGGLNIGWINDGDWMDYTVNVAASGIYTFGFRVAKGYGDGTIEVKSATGAVLGSIVLPYTGGWQGWATAKVFIPLTAGQQTLRIYAKHGDWNFNWFEVTGSRPILGKTEAEDYDVVSDVKPENTQDVGGGSNVGWIDDNDWLDYHFSVDEAATYKFTFRIAKPYGDGKLELRNASGGVLSALTLPVTGGWQTWDTVSTTVALPVGKQIIRIYAVNGSWNFNWFNVTKGANTQIQSVINFGALPQKTVGDAPFDLVASSNQNQTPITFTSSNPAVASVSNVSGVWKATILTAGTTTITASQAGNTSYLSANNVNQTLTVVTATPPPPPYTGVKIPIQAARWYQLNNAPKGLEGLFDNVTDVTVHTGYSKVLENYDAYYPLLEGEQMTIDRIKFFDGEGSFADKPMTLSIITSDWRRIPVATFTGEVYNGWVGPYSGRSTTGDAKFNLDSAITNARYLVINAWWGYPTEIELYGAYTPPSATSNGPYRQKSIKLKEMIGVNAFEWDFEEAWDNRISETKLKAMKTFGGIRHYIDWEKLEPNEGGYTFNPTHSGSWDYDGLYTRLKAEGMEVLACIKTIPPWMTATYPEGERDSENVPLRYGKNFSDPLSYIEQAKVAFQYAARYGNNPNVNPALLSVDTRQRWNGDGINEVKIGLNLIKYIECDNERDKWWKGRKAYQTGREYAANLSAFYDGHKNTMGPGVGVKNADPSIKIVIAGLASPFIGVDYIKGMIDWCKEFRGYRPDGSVNLCWDVINYHFYPDNASSTQDGTGTRGVAPEVSTAGIVTEKFIQLAQKESQDMPVWMSETGYDVNQGSPLKAIAIGNKSVLQTQADWILRNALFYARKGIERVYFYQTYDYDINNPTQFGSSGLLNNNQTRKPAADFLYQTNRQFGQYTYKETLQNNPIIDRYELNGKSAYALVIPDETGRTGSATLNLGSATSAKIYTPTIGRDTMNVELVSTTQGQLTVTVTETPIFIVASDQVVSSTTDSTSTPIARIGDKTNATFAPKELVAENVKLHDIVTVYPNPSTDYVLVSFESTSREKLQVRIFNANLGILHREATFTKTATSFSERVDVSNLLPGAYIIEIQQGNQRAFRKIVKAP</sequence>
<keyword evidence="3" id="KW-0326">Glycosidase</keyword>
<evidence type="ECO:0000256" key="2">
    <source>
        <dbReference type="ARBA" id="ARBA00022801"/>
    </source>
</evidence>
<proteinExistence type="predicted"/>
<feature type="domain" description="CBM6" evidence="5">
    <location>
        <begin position="152"/>
        <end position="272"/>
    </location>
</feature>
<evidence type="ECO:0000256" key="1">
    <source>
        <dbReference type="ARBA" id="ARBA00022729"/>
    </source>
</evidence>
<name>A0A344TGP1_9BACT</name>
<dbReference type="InterPro" id="IPR008964">
    <property type="entry name" value="Invasin/intimin_cell_adhesion"/>
</dbReference>
<dbReference type="InterPro" id="IPR006584">
    <property type="entry name" value="Cellulose-bd_IV"/>
</dbReference>